<dbReference type="SUPFAM" id="SSF53098">
    <property type="entry name" value="Ribonuclease H-like"/>
    <property type="match status" value="1"/>
</dbReference>
<gene>
    <name evidence="2" type="ORF">KI387_037019</name>
</gene>
<evidence type="ECO:0000259" key="1">
    <source>
        <dbReference type="PROSITE" id="PS50994"/>
    </source>
</evidence>
<dbReference type="PROSITE" id="PS50994">
    <property type="entry name" value="INTEGRASE"/>
    <property type="match status" value="1"/>
</dbReference>
<comment type="caution">
    <text evidence="2">The sequence shown here is derived from an EMBL/GenBank/DDBJ whole genome shotgun (WGS) entry which is preliminary data.</text>
</comment>
<dbReference type="AlphaFoldDB" id="A0AA38KPC4"/>
<dbReference type="InterPro" id="IPR012337">
    <property type="entry name" value="RNaseH-like_sf"/>
</dbReference>
<dbReference type="InterPro" id="IPR001584">
    <property type="entry name" value="Integrase_cat-core"/>
</dbReference>
<sequence>FGVPFTVISDNVMAFLGMKISEWVVKNGVYLKTSSNYYPQGNGLAKSSNKNLIRIIKRTME</sequence>
<dbReference type="EMBL" id="JAHRHJ020000007">
    <property type="protein sequence ID" value="KAH9309108.1"/>
    <property type="molecule type" value="Genomic_DNA"/>
</dbReference>
<dbReference type="GO" id="GO:0003676">
    <property type="term" value="F:nucleic acid binding"/>
    <property type="evidence" value="ECO:0007669"/>
    <property type="project" value="InterPro"/>
</dbReference>
<dbReference type="Gene3D" id="3.30.420.10">
    <property type="entry name" value="Ribonuclease H-like superfamily/Ribonuclease H"/>
    <property type="match status" value="1"/>
</dbReference>
<evidence type="ECO:0000313" key="3">
    <source>
        <dbReference type="Proteomes" id="UP000824469"/>
    </source>
</evidence>
<name>A0AA38KPC4_TAXCH</name>
<organism evidence="2 3">
    <name type="scientific">Taxus chinensis</name>
    <name type="common">Chinese yew</name>
    <name type="synonym">Taxus wallichiana var. chinensis</name>
    <dbReference type="NCBI Taxonomy" id="29808"/>
    <lineage>
        <taxon>Eukaryota</taxon>
        <taxon>Viridiplantae</taxon>
        <taxon>Streptophyta</taxon>
        <taxon>Embryophyta</taxon>
        <taxon>Tracheophyta</taxon>
        <taxon>Spermatophyta</taxon>
        <taxon>Pinopsida</taxon>
        <taxon>Pinidae</taxon>
        <taxon>Conifers II</taxon>
        <taxon>Cupressales</taxon>
        <taxon>Taxaceae</taxon>
        <taxon>Taxus</taxon>
    </lineage>
</organism>
<feature type="non-terminal residue" evidence="2">
    <location>
        <position position="61"/>
    </location>
</feature>
<proteinExistence type="predicted"/>
<feature type="domain" description="Integrase catalytic" evidence="1">
    <location>
        <begin position="1"/>
        <end position="61"/>
    </location>
</feature>
<feature type="non-terminal residue" evidence="2">
    <location>
        <position position="1"/>
    </location>
</feature>
<dbReference type="Proteomes" id="UP000824469">
    <property type="component" value="Unassembled WGS sequence"/>
</dbReference>
<dbReference type="GO" id="GO:0015074">
    <property type="term" value="P:DNA integration"/>
    <property type="evidence" value="ECO:0007669"/>
    <property type="project" value="InterPro"/>
</dbReference>
<keyword evidence="3" id="KW-1185">Reference proteome</keyword>
<reference evidence="2 3" key="1">
    <citation type="journal article" date="2021" name="Nat. Plants">
        <title>The Taxus genome provides insights into paclitaxel biosynthesis.</title>
        <authorList>
            <person name="Xiong X."/>
            <person name="Gou J."/>
            <person name="Liao Q."/>
            <person name="Li Y."/>
            <person name="Zhou Q."/>
            <person name="Bi G."/>
            <person name="Li C."/>
            <person name="Du R."/>
            <person name="Wang X."/>
            <person name="Sun T."/>
            <person name="Guo L."/>
            <person name="Liang H."/>
            <person name="Lu P."/>
            <person name="Wu Y."/>
            <person name="Zhang Z."/>
            <person name="Ro D.K."/>
            <person name="Shang Y."/>
            <person name="Huang S."/>
            <person name="Yan J."/>
        </authorList>
    </citation>
    <scope>NUCLEOTIDE SEQUENCE [LARGE SCALE GENOMIC DNA]</scope>
    <source>
        <strain evidence="2">Ta-2019</strain>
    </source>
</reference>
<accession>A0AA38KPC4</accession>
<evidence type="ECO:0000313" key="2">
    <source>
        <dbReference type="EMBL" id="KAH9309108.1"/>
    </source>
</evidence>
<protein>
    <recommendedName>
        <fullName evidence="1">Integrase catalytic domain-containing protein</fullName>
    </recommendedName>
</protein>
<dbReference type="InterPro" id="IPR036397">
    <property type="entry name" value="RNaseH_sf"/>
</dbReference>